<feature type="compositionally biased region" description="Low complexity" evidence="3">
    <location>
        <begin position="219"/>
        <end position="229"/>
    </location>
</feature>
<dbReference type="InterPro" id="IPR050216">
    <property type="entry name" value="LRR_domain-containing"/>
</dbReference>
<dbReference type="PANTHER" id="PTHR48051:SF1">
    <property type="entry name" value="RAS SUPPRESSOR PROTEIN 1"/>
    <property type="match status" value="1"/>
</dbReference>
<protein>
    <submittedName>
        <fullName evidence="4">Uncharacterized protein</fullName>
    </submittedName>
</protein>
<dbReference type="PROSITE" id="PS51450">
    <property type="entry name" value="LRR"/>
    <property type="match status" value="1"/>
</dbReference>
<accession>A0A9P6EMV5</accession>
<evidence type="ECO:0000313" key="5">
    <source>
        <dbReference type="Proteomes" id="UP000807306"/>
    </source>
</evidence>
<evidence type="ECO:0000313" key="4">
    <source>
        <dbReference type="EMBL" id="KAF9531790.1"/>
    </source>
</evidence>
<reference evidence="4" key="1">
    <citation type="submission" date="2020-11" db="EMBL/GenBank/DDBJ databases">
        <authorList>
            <consortium name="DOE Joint Genome Institute"/>
            <person name="Ahrendt S."/>
            <person name="Riley R."/>
            <person name="Andreopoulos W."/>
            <person name="Labutti K."/>
            <person name="Pangilinan J."/>
            <person name="Ruiz-Duenas F.J."/>
            <person name="Barrasa J.M."/>
            <person name="Sanchez-Garcia M."/>
            <person name="Camarero S."/>
            <person name="Miyauchi S."/>
            <person name="Serrano A."/>
            <person name="Linde D."/>
            <person name="Babiker R."/>
            <person name="Drula E."/>
            <person name="Ayuso-Fernandez I."/>
            <person name="Pacheco R."/>
            <person name="Padilla G."/>
            <person name="Ferreira P."/>
            <person name="Barriuso J."/>
            <person name="Kellner H."/>
            <person name="Castanera R."/>
            <person name="Alfaro M."/>
            <person name="Ramirez L."/>
            <person name="Pisabarro A.G."/>
            <person name="Kuo A."/>
            <person name="Tritt A."/>
            <person name="Lipzen A."/>
            <person name="He G."/>
            <person name="Yan M."/>
            <person name="Ng V."/>
            <person name="Cullen D."/>
            <person name="Martin F."/>
            <person name="Rosso M.-N."/>
            <person name="Henrissat B."/>
            <person name="Hibbett D."/>
            <person name="Martinez A.T."/>
            <person name="Grigoriev I.V."/>
        </authorList>
    </citation>
    <scope>NUCLEOTIDE SEQUENCE</scope>
    <source>
        <strain evidence="4">CBS 506.95</strain>
    </source>
</reference>
<dbReference type="GO" id="GO:0005737">
    <property type="term" value="C:cytoplasm"/>
    <property type="evidence" value="ECO:0007669"/>
    <property type="project" value="TreeGrafter"/>
</dbReference>
<dbReference type="InterPro" id="IPR001611">
    <property type="entry name" value="Leu-rich_rpt"/>
</dbReference>
<feature type="region of interest" description="Disordered" evidence="3">
    <location>
        <begin position="479"/>
        <end position="499"/>
    </location>
</feature>
<evidence type="ECO:0000256" key="1">
    <source>
        <dbReference type="ARBA" id="ARBA00022614"/>
    </source>
</evidence>
<dbReference type="Proteomes" id="UP000807306">
    <property type="component" value="Unassembled WGS sequence"/>
</dbReference>
<dbReference type="OrthoDB" id="660555at2759"/>
<proteinExistence type="predicted"/>
<feature type="region of interest" description="Disordered" evidence="3">
    <location>
        <begin position="1"/>
        <end position="50"/>
    </location>
</feature>
<dbReference type="InterPro" id="IPR032675">
    <property type="entry name" value="LRR_dom_sf"/>
</dbReference>
<gene>
    <name evidence="4" type="ORF">CPB83DRAFT_848741</name>
</gene>
<dbReference type="EMBL" id="MU157834">
    <property type="protein sequence ID" value="KAF9531790.1"/>
    <property type="molecule type" value="Genomic_DNA"/>
</dbReference>
<feature type="compositionally biased region" description="Low complexity" evidence="3">
    <location>
        <begin position="16"/>
        <end position="39"/>
    </location>
</feature>
<feature type="region of interest" description="Disordered" evidence="3">
    <location>
        <begin position="178"/>
        <end position="229"/>
    </location>
</feature>
<keyword evidence="2" id="KW-0677">Repeat</keyword>
<dbReference type="InterPro" id="IPR003591">
    <property type="entry name" value="Leu-rich_rpt_typical-subtyp"/>
</dbReference>
<evidence type="ECO:0000256" key="2">
    <source>
        <dbReference type="ARBA" id="ARBA00022737"/>
    </source>
</evidence>
<dbReference type="Gene3D" id="3.80.10.10">
    <property type="entry name" value="Ribonuclease Inhibitor"/>
    <property type="match status" value="1"/>
</dbReference>
<keyword evidence="5" id="KW-1185">Reference proteome</keyword>
<dbReference type="PANTHER" id="PTHR48051">
    <property type="match status" value="1"/>
</dbReference>
<organism evidence="4 5">
    <name type="scientific">Crepidotus variabilis</name>
    <dbReference type="NCBI Taxonomy" id="179855"/>
    <lineage>
        <taxon>Eukaryota</taxon>
        <taxon>Fungi</taxon>
        <taxon>Dikarya</taxon>
        <taxon>Basidiomycota</taxon>
        <taxon>Agaricomycotina</taxon>
        <taxon>Agaricomycetes</taxon>
        <taxon>Agaricomycetidae</taxon>
        <taxon>Agaricales</taxon>
        <taxon>Agaricineae</taxon>
        <taxon>Crepidotaceae</taxon>
        <taxon>Crepidotus</taxon>
    </lineage>
</organism>
<dbReference type="SMART" id="SM00369">
    <property type="entry name" value="LRR_TYP"/>
    <property type="match status" value="2"/>
</dbReference>
<evidence type="ECO:0000256" key="3">
    <source>
        <dbReference type="SAM" id="MobiDB-lite"/>
    </source>
</evidence>
<sequence length="526" mass="57743">MLPICTDNLYDPPSSPASSIEPTSSSPLSSPIIEPLSLESESENEDDRPVLRVTDPFAGSYGLKTINKAKRATPVLIPYASPSKKRRTNMYPPVLDESEDEGTSHSATTWSAIQSPVDADTRLWDGAIENAFQSGQRRIELTDTNLTRIPAQIISDLAKFTVLPAPRKTLDDARLSMSTYRSTSEAPRRKFSRVQTAPASSTGIEWGASTSANTGRQKSSSSSSVLSSSSPDIELFLGNNAISNLPTELWNLKNLTILSLRNNMITYLPSEVSKLENLVELNVANNELTFLPSELLSMETLRNLIVNCNPYIPRPQLPRAPVSETYQVGSVVPSLSELALRALHLPAKSHERSRAVTIFEDAYELPIPTGPPYRLISEPLRHVLAICVPGSVATNDYGHSKSYASSSILDSDSSFRAWPVTGIGRCPNPEHTLESTSSIFVQHVEERYTWVDSISGIKLGGFAPLRWRGCERGCLRFLDPPEPEPREEEVEDESTVTVEQNGEVADGEGVIQAIRFEAAALDFDEE</sequence>
<dbReference type="SUPFAM" id="SSF52058">
    <property type="entry name" value="L domain-like"/>
    <property type="match status" value="1"/>
</dbReference>
<feature type="compositionally biased region" description="Acidic residues" evidence="3">
    <location>
        <begin position="481"/>
        <end position="494"/>
    </location>
</feature>
<comment type="caution">
    <text evidence="4">The sequence shown here is derived from an EMBL/GenBank/DDBJ whole genome shotgun (WGS) entry which is preliminary data.</text>
</comment>
<dbReference type="AlphaFoldDB" id="A0A9P6EMV5"/>
<feature type="compositionally biased region" description="Polar residues" evidence="3">
    <location>
        <begin position="193"/>
        <end position="218"/>
    </location>
</feature>
<keyword evidence="1" id="KW-0433">Leucine-rich repeat</keyword>
<name>A0A9P6EMV5_9AGAR</name>